<dbReference type="Gene3D" id="3.40.50.300">
    <property type="entry name" value="P-loop containing nucleotide triphosphate hydrolases"/>
    <property type="match status" value="2"/>
</dbReference>
<dbReference type="InterPro" id="IPR047112">
    <property type="entry name" value="RecG/Mfd"/>
</dbReference>
<dbReference type="InterPro" id="IPR041471">
    <property type="entry name" value="UvrB_inter"/>
</dbReference>
<dbReference type="Proteomes" id="UP000031623">
    <property type="component" value="Chromosome"/>
</dbReference>
<dbReference type="GO" id="GO:0000716">
    <property type="term" value="P:transcription-coupled nucleotide-excision repair, DNA damage recognition"/>
    <property type="evidence" value="ECO:0007669"/>
    <property type="project" value="UniProtKB-UniRule"/>
</dbReference>
<dbReference type="InterPro" id="IPR005118">
    <property type="entry name" value="TRCF_C"/>
</dbReference>
<dbReference type="Pfam" id="PF21132">
    <property type="entry name" value="MFD_D3"/>
    <property type="match status" value="1"/>
</dbReference>
<comment type="subcellular location">
    <subcellularLocation>
        <location evidence="1 13">Cytoplasm</location>
    </subcellularLocation>
</comment>
<evidence type="ECO:0000259" key="15">
    <source>
        <dbReference type="PROSITE" id="PS51194"/>
    </source>
</evidence>
<keyword evidence="6" id="KW-0347">Helicase</keyword>
<evidence type="ECO:0000256" key="2">
    <source>
        <dbReference type="ARBA" id="ARBA00022490"/>
    </source>
</evidence>
<dbReference type="Gene3D" id="3.40.50.11180">
    <property type="match status" value="1"/>
</dbReference>
<comment type="similarity">
    <text evidence="10 13">In the N-terminal section; belongs to the UvrB family.</text>
</comment>
<dbReference type="NCBIfam" id="NF007966">
    <property type="entry name" value="PRK10689.1"/>
    <property type="match status" value="1"/>
</dbReference>
<keyword evidence="8 13" id="KW-0238">DNA-binding</keyword>
<dbReference type="CDD" id="cd17991">
    <property type="entry name" value="DEXHc_TRCF"/>
    <property type="match status" value="1"/>
</dbReference>
<dbReference type="GO" id="GO:0005524">
    <property type="term" value="F:ATP binding"/>
    <property type="evidence" value="ECO:0007669"/>
    <property type="project" value="UniProtKB-UniRule"/>
</dbReference>
<evidence type="ECO:0000256" key="13">
    <source>
        <dbReference type="HAMAP-Rule" id="MF_00969"/>
    </source>
</evidence>
<name>A0A090AI71_9GAMM</name>
<evidence type="ECO:0000313" key="17">
    <source>
        <dbReference type="Proteomes" id="UP000031623"/>
    </source>
</evidence>
<dbReference type="GO" id="GO:0003684">
    <property type="term" value="F:damaged DNA binding"/>
    <property type="evidence" value="ECO:0007669"/>
    <property type="project" value="InterPro"/>
</dbReference>
<dbReference type="InterPro" id="IPR027417">
    <property type="entry name" value="P-loop_NTPase"/>
</dbReference>
<keyword evidence="7 13" id="KW-0067">ATP-binding</keyword>
<dbReference type="InterPro" id="IPR036101">
    <property type="entry name" value="CarD-like/TRCF_RID_sf"/>
</dbReference>
<dbReference type="SUPFAM" id="SSF52540">
    <property type="entry name" value="P-loop containing nucleoside triphosphate hydrolases"/>
    <property type="match status" value="4"/>
</dbReference>
<evidence type="ECO:0000256" key="10">
    <source>
        <dbReference type="ARBA" id="ARBA00061104"/>
    </source>
</evidence>
<feature type="domain" description="Helicase ATP-binding" evidence="14">
    <location>
        <begin position="632"/>
        <end position="793"/>
    </location>
</feature>
<dbReference type="PROSITE" id="PS51194">
    <property type="entry name" value="HELICASE_CTER"/>
    <property type="match status" value="1"/>
</dbReference>
<dbReference type="InterPro" id="IPR037235">
    <property type="entry name" value="TRCF-like_C_D7"/>
</dbReference>
<reference evidence="16 17" key="1">
    <citation type="journal article" date="2014" name="ISME J.">
        <title>Ecophysiology of Thioploca ingrica as revealed by the complete genome sequence supplemented with proteomic evidence.</title>
        <authorList>
            <person name="Kojima H."/>
            <person name="Ogura Y."/>
            <person name="Yamamoto N."/>
            <person name="Togashi T."/>
            <person name="Mori H."/>
            <person name="Watanabe T."/>
            <person name="Nemoto F."/>
            <person name="Kurokawa K."/>
            <person name="Hayashi T."/>
            <person name="Fukui M."/>
        </authorList>
    </citation>
    <scope>NUCLEOTIDE SEQUENCE [LARGE SCALE GENOMIC DNA]</scope>
</reference>
<dbReference type="SUPFAM" id="SSF141259">
    <property type="entry name" value="CarD-like"/>
    <property type="match status" value="1"/>
</dbReference>
<dbReference type="InterPro" id="IPR004576">
    <property type="entry name" value="Mfd"/>
</dbReference>
<dbReference type="SMART" id="SM01058">
    <property type="entry name" value="CarD_TRCF"/>
    <property type="match status" value="1"/>
</dbReference>
<evidence type="ECO:0000313" key="16">
    <source>
        <dbReference type="EMBL" id="BAP57044.1"/>
    </source>
</evidence>
<dbReference type="GO" id="GO:0005737">
    <property type="term" value="C:cytoplasm"/>
    <property type="evidence" value="ECO:0007669"/>
    <property type="project" value="UniProtKB-SubCell"/>
</dbReference>
<dbReference type="SMART" id="SM00490">
    <property type="entry name" value="HELICc"/>
    <property type="match status" value="1"/>
</dbReference>
<dbReference type="InterPro" id="IPR048635">
    <property type="entry name" value="MFD_D3"/>
</dbReference>
<evidence type="ECO:0000256" key="12">
    <source>
        <dbReference type="ARBA" id="ARBA00070128"/>
    </source>
</evidence>
<dbReference type="AlphaFoldDB" id="A0A090AI71"/>
<dbReference type="Pfam" id="PF02559">
    <property type="entry name" value="CarD_TRCF_RID"/>
    <property type="match status" value="1"/>
</dbReference>
<keyword evidence="9 13" id="KW-0234">DNA repair</keyword>
<keyword evidence="2 13" id="KW-0963">Cytoplasm</keyword>
<dbReference type="Pfam" id="PF00271">
    <property type="entry name" value="Helicase_C"/>
    <property type="match status" value="1"/>
</dbReference>
<keyword evidence="5 13" id="KW-0378">Hydrolase</keyword>
<dbReference type="GO" id="GO:0003678">
    <property type="term" value="F:DNA helicase activity"/>
    <property type="evidence" value="ECO:0007669"/>
    <property type="project" value="TreeGrafter"/>
</dbReference>
<dbReference type="GO" id="GO:0006355">
    <property type="term" value="P:regulation of DNA-templated transcription"/>
    <property type="evidence" value="ECO:0007669"/>
    <property type="project" value="UniProtKB-UniRule"/>
</dbReference>
<evidence type="ECO:0000256" key="5">
    <source>
        <dbReference type="ARBA" id="ARBA00022801"/>
    </source>
</evidence>
<keyword evidence="17" id="KW-1185">Reference proteome</keyword>
<organism evidence="16 17">
    <name type="scientific">Thioploca ingrica</name>
    <dbReference type="NCBI Taxonomy" id="40754"/>
    <lineage>
        <taxon>Bacteria</taxon>
        <taxon>Pseudomonadati</taxon>
        <taxon>Pseudomonadota</taxon>
        <taxon>Gammaproteobacteria</taxon>
        <taxon>Thiotrichales</taxon>
        <taxon>Thiotrichaceae</taxon>
        <taxon>Thioploca</taxon>
    </lineage>
</organism>
<dbReference type="InterPro" id="IPR003711">
    <property type="entry name" value="CarD-like/TRCF_RID"/>
</dbReference>
<feature type="domain" description="Helicase C-terminal" evidence="15">
    <location>
        <begin position="815"/>
        <end position="968"/>
    </location>
</feature>
<evidence type="ECO:0000256" key="1">
    <source>
        <dbReference type="ARBA" id="ARBA00004496"/>
    </source>
</evidence>
<comment type="function">
    <text evidence="13">Couples transcription and DNA repair by recognizing RNA polymerase (RNAP) stalled at DNA lesions. Mediates ATP-dependent release of RNAP and its truncated transcript from the DNA, and recruitment of nucleotide excision repair machinery to the damaged site.</text>
</comment>
<dbReference type="KEGG" id="tig:THII_2747"/>
<accession>A0A090AI71</accession>
<gene>
    <name evidence="13" type="primary">mfd</name>
    <name evidence="16" type="ORF">THII_2747</name>
</gene>
<dbReference type="Gene3D" id="2.40.10.170">
    <property type="match status" value="1"/>
</dbReference>
<dbReference type="InterPro" id="IPR014001">
    <property type="entry name" value="Helicase_ATP-bd"/>
</dbReference>
<dbReference type="InterPro" id="IPR001650">
    <property type="entry name" value="Helicase_C-like"/>
</dbReference>
<dbReference type="SMART" id="SM00487">
    <property type="entry name" value="DEXDc"/>
    <property type="match status" value="1"/>
</dbReference>
<dbReference type="InterPro" id="IPR011545">
    <property type="entry name" value="DEAD/DEAH_box_helicase_dom"/>
</dbReference>
<dbReference type="PROSITE" id="PS51192">
    <property type="entry name" value="HELICASE_ATP_BIND_1"/>
    <property type="match status" value="1"/>
</dbReference>
<keyword evidence="3 13" id="KW-0547">Nucleotide-binding</keyword>
<dbReference type="Pfam" id="PF00270">
    <property type="entry name" value="DEAD"/>
    <property type="match status" value="1"/>
</dbReference>
<comment type="similarity">
    <text evidence="11 13">In the C-terminal section; belongs to the helicase family. RecG subfamily.</text>
</comment>
<dbReference type="Gene3D" id="3.40.50.11140">
    <property type="match status" value="1"/>
</dbReference>
<dbReference type="Pfam" id="PF03461">
    <property type="entry name" value="TRCF"/>
    <property type="match status" value="1"/>
</dbReference>
<dbReference type="Gene3D" id="3.30.2060.10">
    <property type="entry name" value="Penicillin-binding protein 1b domain"/>
    <property type="match status" value="1"/>
</dbReference>
<evidence type="ECO:0000256" key="11">
    <source>
        <dbReference type="ARBA" id="ARBA00061399"/>
    </source>
</evidence>
<dbReference type="PANTHER" id="PTHR47964:SF1">
    <property type="entry name" value="ATP-DEPENDENT DNA HELICASE HOMOLOG RECG, CHLOROPLASTIC"/>
    <property type="match status" value="1"/>
</dbReference>
<proteinExistence type="inferred from homology"/>
<dbReference type="PANTHER" id="PTHR47964">
    <property type="entry name" value="ATP-DEPENDENT DNA HELICASE HOMOLOG RECG, CHLOROPLASTIC"/>
    <property type="match status" value="1"/>
</dbReference>
<evidence type="ECO:0000259" key="14">
    <source>
        <dbReference type="PROSITE" id="PS51192"/>
    </source>
</evidence>
<protein>
    <recommendedName>
        <fullName evidence="12 13">Transcription-repair-coupling factor</fullName>
        <shortName evidence="13">TRCF</shortName>
        <ecNumber evidence="13">3.6.4.-</ecNumber>
    </recommendedName>
</protein>
<evidence type="ECO:0000256" key="9">
    <source>
        <dbReference type="ARBA" id="ARBA00023204"/>
    </source>
</evidence>
<sequence>MMTQHNYLSALNPIFTYKPQQRQNWGNLQGSSIGLVISQIAQQAPLMVITPDSLSAQHLVEDIQFYAEPTLSLLSFPDWETLPYDHFSPHQDIISARLTTLYHFPEMVTGVLVLPVTTLMHRLAPTDYVRANSLLITTKQSFHLENFRQQLELSGYRCVSQVIEHGEFAIRGSLLDLFPMGSHFPYRIDLLDDEVDSIRQFDPETQRSQNVIHEVRLLPAREFPLTELAINHFRSQWRIEFGGDPTRCSVYREMSNGLASAGIEYYLPLFFATTQTLFDYLPQHSVIVTLPGVLTAAEQFWQEVNARYEQLRHDIERPILAPNKLFLQANQVFAEFKAYPHITLSADQTEPSHDIHFATLAPPRLPVEARAPQPLAAFKNFLQTFSGRVLIAAETTGRRESLLELLKNHGIIPTLVDNWLAFLAADANLCLTVAPLEQGLVLEKLPAALVEKGISSLAVITETQLFGERVAQRRRRKKSIQRDTEVIVRDLTELSIGAPVVHEEHGVGRYQGLITLEIDEMAAEFLQLEYANQDKLYVPVSSLHLISRFTGMDPAHAPLHRLGSGQWEKAKRKAAQQVTDVAAELLDLYARRAARPGHIFKVYSTEYQAFAQAFPFEETPDQQEAITTVLADMSSPQPMDRLICGDVGFGKTEVAMRAAFVAVHDGQQVAILVPTTLLAQQHHQTFQDRFADWAIRVEQLSRFRSKKQQDETLTAVAAGQVDIVIGTHKLLQENIQFKQLGLVIIDEEHRFGVKQKERFKSLRAEMDILTLTATPIPRSLNMALSNLRDLSIIATPPSRRLAIKTFVREWHAPSILEAILRELRRGGQVYFLHNDIETIETMAQDIEKLVPEARVKIAHGKMRERELERVMQDFYHRRCNVLVCTTIIETGIDVPSANTMIINRADKLGLAQLYQLRGRVGRSHHRAYAYLIVPPRKLMTPDAIKRIDAIGALEELGVGFTLATHDLEIRGAGELLGSEQSGHMQEIGYHLYTELLERAVAALKSGQQPDLERPLSQPLEINLHSPALLPSDYLPDVHTRLIMYKRIANAPDLLALDDIQVEMIDRFGLLPEPAKALIKITELKFKAITLGIRKIDVGSKGGYILFDDKTPVEPITLVHLIKENPAHYQINKQNKLQFTLELPTFAERYQAVEKFLQQLR</sequence>
<dbReference type="Gene3D" id="3.90.1150.50">
    <property type="entry name" value="Transcription-repair-coupling factor, D7 domain"/>
    <property type="match status" value="1"/>
</dbReference>
<dbReference type="SMART" id="SM00982">
    <property type="entry name" value="TRCF"/>
    <property type="match status" value="1"/>
</dbReference>
<dbReference type="SUPFAM" id="SSF143517">
    <property type="entry name" value="TRCF domain-like"/>
    <property type="match status" value="1"/>
</dbReference>
<dbReference type="HAMAP" id="MF_00969">
    <property type="entry name" value="TRCF"/>
    <property type="match status" value="1"/>
</dbReference>
<dbReference type="STRING" id="40754.THII_2747"/>
<evidence type="ECO:0000256" key="3">
    <source>
        <dbReference type="ARBA" id="ARBA00022741"/>
    </source>
</evidence>
<dbReference type="FunFam" id="3.40.50.300:FF:000300">
    <property type="entry name" value="Transcription-repair-coupling factor"/>
    <property type="match status" value="1"/>
</dbReference>
<dbReference type="NCBIfam" id="TIGR00580">
    <property type="entry name" value="mfd"/>
    <property type="match status" value="1"/>
</dbReference>
<dbReference type="GO" id="GO:0016787">
    <property type="term" value="F:hydrolase activity"/>
    <property type="evidence" value="ECO:0007669"/>
    <property type="project" value="UniProtKB-KW"/>
</dbReference>
<evidence type="ECO:0000256" key="6">
    <source>
        <dbReference type="ARBA" id="ARBA00022806"/>
    </source>
</evidence>
<dbReference type="EMBL" id="AP014633">
    <property type="protein sequence ID" value="BAP57044.1"/>
    <property type="molecule type" value="Genomic_DNA"/>
</dbReference>
<evidence type="ECO:0000256" key="8">
    <source>
        <dbReference type="ARBA" id="ARBA00023125"/>
    </source>
</evidence>
<evidence type="ECO:0000256" key="4">
    <source>
        <dbReference type="ARBA" id="ARBA00022763"/>
    </source>
</evidence>
<dbReference type="EC" id="3.6.4.-" evidence="13"/>
<keyword evidence="4 13" id="KW-0227">DNA damage</keyword>
<dbReference type="FunFam" id="3.40.50.300:FF:000546">
    <property type="entry name" value="Transcription-repair-coupling factor"/>
    <property type="match status" value="1"/>
</dbReference>
<dbReference type="Pfam" id="PF17757">
    <property type="entry name" value="UvrB_inter"/>
    <property type="match status" value="1"/>
</dbReference>
<dbReference type="HOGENOM" id="CLU_005122_2_2_6"/>
<evidence type="ECO:0000256" key="7">
    <source>
        <dbReference type="ARBA" id="ARBA00022840"/>
    </source>
</evidence>